<name>A0A2N5CS86_9CAUL</name>
<comment type="caution">
    <text evidence="2">The sequence shown here is derived from an EMBL/GenBank/DDBJ whole genome shotgun (WGS) entry which is preliminary data.</text>
</comment>
<dbReference type="AlphaFoldDB" id="A0A2N5CS86"/>
<dbReference type="PROSITE" id="PS51257">
    <property type="entry name" value="PROKAR_LIPOPROTEIN"/>
    <property type="match status" value="1"/>
</dbReference>
<dbReference type="Proteomes" id="UP000234483">
    <property type="component" value="Unassembled WGS sequence"/>
</dbReference>
<evidence type="ECO:0000313" key="2">
    <source>
        <dbReference type="EMBL" id="PLR13323.1"/>
    </source>
</evidence>
<feature type="signal peptide" evidence="1">
    <location>
        <begin position="1"/>
        <end position="26"/>
    </location>
</feature>
<dbReference type="InterPro" id="IPR006311">
    <property type="entry name" value="TAT_signal"/>
</dbReference>
<sequence length="153" mass="15925">MRPLRASFLALALSGLGGGACAAAQAAPSLASAQQTEAVILTRSALLALDQANKTGNYTVLRDLGSSTFHANSAAKLSEVFADLRRQNVDMSATLAQPLSFNPQPAVDAKGLLRVAGAVPLGARVLYFQIAWAREAGAWRIYGIVVTASETTP</sequence>
<evidence type="ECO:0000256" key="1">
    <source>
        <dbReference type="SAM" id="SignalP"/>
    </source>
</evidence>
<protein>
    <recommendedName>
        <fullName evidence="4">DUF4864 domain-containing protein</fullName>
    </recommendedName>
</protein>
<keyword evidence="1" id="KW-0732">Signal</keyword>
<evidence type="ECO:0000313" key="3">
    <source>
        <dbReference type="Proteomes" id="UP000234483"/>
    </source>
</evidence>
<feature type="chain" id="PRO_5014619905" description="DUF4864 domain-containing protein" evidence="1">
    <location>
        <begin position="27"/>
        <end position="153"/>
    </location>
</feature>
<reference evidence="2 3" key="1">
    <citation type="submission" date="2017-12" db="EMBL/GenBank/DDBJ databases">
        <title>The genome sequence of Caulobacter flavus CGMCC1 15093.</title>
        <authorList>
            <person name="Gao J."/>
            <person name="Mao X."/>
            <person name="Sun J."/>
        </authorList>
    </citation>
    <scope>NUCLEOTIDE SEQUENCE [LARGE SCALE GENOMIC DNA]</scope>
    <source>
        <strain evidence="2 3">CGMCC1 15093</strain>
    </source>
</reference>
<gene>
    <name evidence="2" type="ORF">CFHF_14145</name>
</gene>
<organism evidence="2 3">
    <name type="scientific">Caulobacter flavus</name>
    <dbReference type="NCBI Taxonomy" id="1679497"/>
    <lineage>
        <taxon>Bacteria</taxon>
        <taxon>Pseudomonadati</taxon>
        <taxon>Pseudomonadota</taxon>
        <taxon>Alphaproteobacteria</taxon>
        <taxon>Caulobacterales</taxon>
        <taxon>Caulobacteraceae</taxon>
        <taxon>Caulobacter</taxon>
    </lineage>
</organism>
<evidence type="ECO:0008006" key="4">
    <source>
        <dbReference type="Google" id="ProtNLM"/>
    </source>
</evidence>
<dbReference type="PROSITE" id="PS51318">
    <property type="entry name" value="TAT"/>
    <property type="match status" value="1"/>
</dbReference>
<proteinExistence type="predicted"/>
<accession>A0A2N5CS86</accession>
<dbReference type="EMBL" id="PJRQ01000029">
    <property type="protein sequence ID" value="PLR13323.1"/>
    <property type="molecule type" value="Genomic_DNA"/>
</dbReference>